<evidence type="ECO:0000256" key="3">
    <source>
        <dbReference type="ARBA" id="ARBA00022729"/>
    </source>
</evidence>
<dbReference type="AlphaFoldDB" id="A0A941GJU6"/>
<dbReference type="SMART" id="SM00062">
    <property type="entry name" value="PBPb"/>
    <property type="match status" value="1"/>
</dbReference>
<proteinExistence type="inferred from homology"/>
<evidence type="ECO:0000256" key="4">
    <source>
        <dbReference type="ARBA" id="ARBA00023139"/>
    </source>
</evidence>
<feature type="chain" id="PRO_5038049149" evidence="6">
    <location>
        <begin position="25"/>
        <end position="314"/>
    </location>
</feature>
<protein>
    <submittedName>
        <fullName evidence="8">ABC transporter substrate-binding protein</fullName>
    </submittedName>
</protein>
<reference evidence="8" key="1">
    <citation type="submission" date="2021-04" db="EMBL/GenBank/DDBJ databases">
        <title>Genomic analysis of electroactive and textile dye degrading Bacillus circulans strain: DC10 isolated from constructed wetland-microbial fuel cells treating textile dye wastewaters.</title>
        <authorList>
            <person name="Patel D.U."/>
            <person name="Desai C.R."/>
        </authorList>
    </citation>
    <scope>NUCLEOTIDE SEQUENCE</scope>
    <source>
        <strain evidence="8">DC10</strain>
    </source>
</reference>
<organism evidence="8">
    <name type="scientific">Niallia circulans</name>
    <name type="common">Bacillus circulans</name>
    <dbReference type="NCBI Taxonomy" id="1397"/>
    <lineage>
        <taxon>Bacteria</taxon>
        <taxon>Bacillati</taxon>
        <taxon>Bacillota</taxon>
        <taxon>Bacilli</taxon>
        <taxon>Bacillales</taxon>
        <taxon>Bacillaceae</taxon>
        <taxon>Niallia</taxon>
    </lineage>
</organism>
<keyword evidence="3 6" id="KW-0732">Signal</keyword>
<dbReference type="PROSITE" id="PS51257">
    <property type="entry name" value="PROKAR_LIPOPROTEIN"/>
    <property type="match status" value="1"/>
</dbReference>
<evidence type="ECO:0000256" key="6">
    <source>
        <dbReference type="SAM" id="SignalP"/>
    </source>
</evidence>
<dbReference type="Gene3D" id="3.40.190.10">
    <property type="entry name" value="Periplasmic binding protein-like II"/>
    <property type="match status" value="2"/>
</dbReference>
<dbReference type="Pfam" id="PF13379">
    <property type="entry name" value="NMT1_2"/>
    <property type="match status" value="1"/>
</dbReference>
<name>A0A941GJU6_NIACI</name>
<evidence type="ECO:0000313" key="8">
    <source>
        <dbReference type="EMBL" id="MBR8669758.1"/>
    </source>
</evidence>
<dbReference type="EMBL" id="JAGTPX010000007">
    <property type="protein sequence ID" value="MBR8669758.1"/>
    <property type="molecule type" value="Genomic_DNA"/>
</dbReference>
<feature type="domain" description="Solute-binding protein family 3/N-terminal" evidence="7">
    <location>
        <begin position="36"/>
        <end position="255"/>
    </location>
</feature>
<evidence type="ECO:0000259" key="7">
    <source>
        <dbReference type="SMART" id="SM00062"/>
    </source>
</evidence>
<dbReference type="GO" id="GO:0042597">
    <property type="term" value="C:periplasmic space"/>
    <property type="evidence" value="ECO:0007669"/>
    <property type="project" value="UniProtKB-SubCell"/>
</dbReference>
<dbReference type="PANTHER" id="PTHR30024">
    <property type="entry name" value="ALIPHATIC SULFONATES-BINDING PROTEIN-RELATED"/>
    <property type="match status" value="1"/>
</dbReference>
<dbReference type="PANTHER" id="PTHR30024:SF47">
    <property type="entry name" value="TAURINE-BINDING PERIPLASMIC PROTEIN"/>
    <property type="match status" value="1"/>
</dbReference>
<keyword evidence="5" id="KW-0449">Lipoprotein</keyword>
<comment type="subcellular location">
    <subcellularLocation>
        <location evidence="1">Periplasm</location>
    </subcellularLocation>
</comment>
<comment type="similarity">
    <text evidence="2">Belongs to the bacterial solute-binding protein SsuA/TauA family.</text>
</comment>
<gene>
    <name evidence="8" type="ORF">KD144_09405</name>
</gene>
<comment type="caution">
    <text evidence="8">The sequence shown here is derived from an EMBL/GenBank/DDBJ whole genome shotgun (WGS) entry which is preliminary data.</text>
</comment>
<evidence type="ECO:0000256" key="5">
    <source>
        <dbReference type="ARBA" id="ARBA00023288"/>
    </source>
</evidence>
<dbReference type="InterPro" id="IPR001638">
    <property type="entry name" value="Solute-binding_3/MltF_N"/>
</dbReference>
<evidence type="ECO:0000256" key="1">
    <source>
        <dbReference type="ARBA" id="ARBA00004418"/>
    </source>
</evidence>
<sequence length="314" mass="34645">MKFTKKYILIPFILMILLTITACSETTGTAKNSSKKITFGLIGSIDAIPMIIAEEQGYFQKHEVNVELQTFKSAKDRDAAFQGGNLDGIISDLIAIGLYNEAGFDVKITGSTTGSFVFLSNPSITDIHDLKGKNVIVSKNTSIEYTLDKALESVGLTAEDITKEEVPSIPTRLELLKNNQADAAVLPEPFVTMGLHAGLNELTSTDALNLDPFITAFTQESIEKKGSEIIAFYKAYDEAVDYLNTHAIDEYMDIVIEKIGYPEDLKNQIELPTFRKNSLANEEDIISAFDWLKSKNLLTKELNPTDVLSNIATK</sequence>
<dbReference type="RefSeq" id="WP_212118597.1">
    <property type="nucleotide sequence ID" value="NZ_JAGTPX020000008.1"/>
</dbReference>
<dbReference type="SUPFAM" id="SSF53850">
    <property type="entry name" value="Periplasmic binding protein-like II"/>
    <property type="match status" value="1"/>
</dbReference>
<feature type="signal peptide" evidence="6">
    <location>
        <begin position="1"/>
        <end position="24"/>
    </location>
</feature>
<accession>A0A941GJU6</accession>
<keyword evidence="4" id="KW-0564">Palmitate</keyword>
<evidence type="ECO:0000256" key="2">
    <source>
        <dbReference type="ARBA" id="ARBA00010742"/>
    </source>
</evidence>